<organism evidence="3 4">
    <name type="scientific">Nocardiopsis lambiniae</name>
    <dbReference type="NCBI Taxonomy" id="3075539"/>
    <lineage>
        <taxon>Bacteria</taxon>
        <taxon>Bacillati</taxon>
        <taxon>Actinomycetota</taxon>
        <taxon>Actinomycetes</taxon>
        <taxon>Streptosporangiales</taxon>
        <taxon>Nocardiopsidaceae</taxon>
        <taxon>Nocardiopsis</taxon>
    </lineage>
</organism>
<sequence length="405" mass="42845">MTDHAPSPRPDGRALAPDLARGIMLLFIALANVPWFLYGASTWGVSAHHADATGLDAVWQTVAIIAIDARSYPLFAFLFGYGIWQLHTRQRAIGLDERSVRRLLLLRHLWMIVFGAVHAALLWFGDVLGAYGLVGLLVVLLFLRRGNRTLLVWAAALFGLLGALAVALLVAGAVLSPGGDAAFEGPVSQIAAITPYTASILPRLGMWAVVTVGQGVLGLVVPVAVLVAIVCARHRVLESPESYRPLLARTAVLGIALGWAGALPSVLVRYGVWDVPEWTPLLLHGLTGLFGALGYVALIALVVASLPTGRPAGALVRTLTAVGKRSLSCYLLQSVVFAPLLCAWGLGLGGVLTQWQAALVAVATWLLSAVLAAALERAGVRGPAERLLRVLAYRDRHPSATPTAP</sequence>
<dbReference type="InterPro" id="IPR007349">
    <property type="entry name" value="DUF418"/>
</dbReference>
<feature type="transmembrane region" description="Helical" evidence="1">
    <location>
        <begin position="19"/>
        <end position="38"/>
    </location>
</feature>
<comment type="caution">
    <text evidence="3">The sequence shown here is derived from an EMBL/GenBank/DDBJ whole genome shotgun (WGS) entry which is preliminary data.</text>
</comment>
<dbReference type="PANTHER" id="PTHR30590:SF2">
    <property type="entry name" value="INNER MEMBRANE PROTEIN"/>
    <property type="match status" value="1"/>
</dbReference>
<feature type="transmembrane region" description="Helical" evidence="1">
    <location>
        <begin position="327"/>
        <end position="349"/>
    </location>
</feature>
<name>A0ABU2M310_9ACTN</name>
<dbReference type="RefSeq" id="WP_311509827.1">
    <property type="nucleotide sequence ID" value="NZ_JAVREP010000001.1"/>
</dbReference>
<feature type="transmembrane region" description="Helical" evidence="1">
    <location>
        <begin position="104"/>
        <end position="121"/>
    </location>
</feature>
<feature type="domain" description="DUF418" evidence="2">
    <location>
        <begin position="232"/>
        <end position="394"/>
    </location>
</feature>
<feature type="transmembrane region" description="Helical" evidence="1">
    <location>
        <begin position="282"/>
        <end position="306"/>
    </location>
</feature>
<evidence type="ECO:0000313" key="4">
    <source>
        <dbReference type="Proteomes" id="UP001183390"/>
    </source>
</evidence>
<feature type="transmembrane region" description="Helical" evidence="1">
    <location>
        <begin position="150"/>
        <end position="175"/>
    </location>
</feature>
<keyword evidence="1" id="KW-1133">Transmembrane helix</keyword>
<keyword evidence="1" id="KW-0812">Transmembrane</keyword>
<feature type="transmembrane region" description="Helical" evidence="1">
    <location>
        <begin position="355"/>
        <end position="375"/>
    </location>
</feature>
<feature type="transmembrane region" description="Helical" evidence="1">
    <location>
        <begin position="127"/>
        <end position="143"/>
    </location>
</feature>
<reference evidence="4" key="1">
    <citation type="submission" date="2023-07" db="EMBL/GenBank/DDBJ databases">
        <title>30 novel species of actinomycetes from the DSMZ collection.</title>
        <authorList>
            <person name="Nouioui I."/>
        </authorList>
    </citation>
    <scope>NUCLEOTIDE SEQUENCE [LARGE SCALE GENOMIC DNA]</scope>
    <source>
        <strain evidence="4">DSM 44743</strain>
    </source>
</reference>
<dbReference type="InterPro" id="IPR052529">
    <property type="entry name" value="Bact_Transport_Assoc"/>
</dbReference>
<feature type="transmembrane region" description="Helical" evidence="1">
    <location>
        <begin position="58"/>
        <end position="84"/>
    </location>
</feature>
<protein>
    <submittedName>
        <fullName evidence="3">DUF418 domain-containing protein</fullName>
    </submittedName>
</protein>
<dbReference type="Proteomes" id="UP001183390">
    <property type="component" value="Unassembled WGS sequence"/>
</dbReference>
<proteinExistence type="predicted"/>
<accession>A0ABU2M310</accession>
<evidence type="ECO:0000313" key="3">
    <source>
        <dbReference type="EMBL" id="MDT0327029.1"/>
    </source>
</evidence>
<dbReference type="EMBL" id="JAVREP010000001">
    <property type="protein sequence ID" value="MDT0327029.1"/>
    <property type="molecule type" value="Genomic_DNA"/>
</dbReference>
<dbReference type="Pfam" id="PF04235">
    <property type="entry name" value="DUF418"/>
    <property type="match status" value="1"/>
</dbReference>
<feature type="transmembrane region" description="Helical" evidence="1">
    <location>
        <begin position="251"/>
        <end position="270"/>
    </location>
</feature>
<evidence type="ECO:0000259" key="2">
    <source>
        <dbReference type="Pfam" id="PF04235"/>
    </source>
</evidence>
<feature type="transmembrane region" description="Helical" evidence="1">
    <location>
        <begin position="204"/>
        <end position="230"/>
    </location>
</feature>
<keyword evidence="1" id="KW-0472">Membrane</keyword>
<dbReference type="PANTHER" id="PTHR30590">
    <property type="entry name" value="INNER MEMBRANE PROTEIN"/>
    <property type="match status" value="1"/>
</dbReference>
<gene>
    <name evidence="3" type="ORF">RM479_01240</name>
</gene>
<evidence type="ECO:0000256" key="1">
    <source>
        <dbReference type="SAM" id="Phobius"/>
    </source>
</evidence>
<keyword evidence="4" id="KW-1185">Reference proteome</keyword>